<sequence>MKVNAPGGHRALFAGLLVVVLWASAFPAIRVAAPELGVIGLSFARLLVATLALLVFAALARARMPRARDLGWIAACGFFGMTAYQLLLNWGELHVPAGTASIIVAAAPLVSVAVARLLFSERISAVTIVGSAIALAGVAFVCLARAGVSLSASVWIVVAAMVVQGVYHPLQRPLLQRYTSVEVACYAMVAGTVMTLPFVPLGWEEMLGAGAGPWLAAVYLGLLPSALGFVLWAYAVARMPVAVSTSLLYLVPPVAVLIAWLWLGELPIPAELLGGAVVILGVLIIARAPRPAPRPAAAAPAASGSTTSTRPRRSP</sequence>
<feature type="transmembrane region" description="Helical" evidence="3">
    <location>
        <begin position="70"/>
        <end position="88"/>
    </location>
</feature>
<evidence type="ECO:0000256" key="3">
    <source>
        <dbReference type="SAM" id="Phobius"/>
    </source>
</evidence>
<dbReference type="PANTHER" id="PTHR12715">
    <property type="entry name" value="TRANSPORTER, DRUG/METABOLITE EXPORTER FAMILY"/>
    <property type="match status" value="1"/>
</dbReference>
<name>A0A1H1TF97_9MICO</name>
<evidence type="ECO:0000256" key="1">
    <source>
        <dbReference type="ARBA" id="ARBA00007362"/>
    </source>
</evidence>
<dbReference type="RefSeq" id="WP_083363692.1">
    <property type="nucleotide sequence ID" value="NZ_LT629742.1"/>
</dbReference>
<dbReference type="SUPFAM" id="SSF103481">
    <property type="entry name" value="Multidrug resistance efflux transporter EmrE"/>
    <property type="match status" value="2"/>
</dbReference>
<feature type="transmembrane region" description="Helical" evidence="3">
    <location>
        <begin position="215"/>
        <end position="234"/>
    </location>
</feature>
<feature type="transmembrane region" description="Helical" evidence="3">
    <location>
        <begin position="268"/>
        <end position="286"/>
    </location>
</feature>
<feature type="transmembrane region" description="Helical" evidence="3">
    <location>
        <begin position="37"/>
        <end position="58"/>
    </location>
</feature>
<protein>
    <submittedName>
        <fullName evidence="5">EamA-like transporter family protein</fullName>
    </submittedName>
</protein>
<dbReference type="InterPro" id="IPR000620">
    <property type="entry name" value="EamA_dom"/>
</dbReference>
<dbReference type="AlphaFoldDB" id="A0A1H1TF97"/>
<feature type="transmembrane region" description="Helical" evidence="3">
    <location>
        <begin position="126"/>
        <end position="146"/>
    </location>
</feature>
<feature type="domain" description="EamA" evidence="4">
    <location>
        <begin position="11"/>
        <end position="141"/>
    </location>
</feature>
<proteinExistence type="inferred from homology"/>
<evidence type="ECO:0000256" key="2">
    <source>
        <dbReference type="SAM" id="MobiDB-lite"/>
    </source>
</evidence>
<dbReference type="PANTHER" id="PTHR12715:SF4">
    <property type="entry name" value="EAMA DOMAIN-CONTAINING PROTEIN"/>
    <property type="match status" value="1"/>
</dbReference>
<accession>A0A1H1TF97</accession>
<keyword evidence="3" id="KW-0812">Transmembrane</keyword>
<keyword evidence="3" id="KW-0472">Membrane</keyword>
<keyword evidence="3" id="KW-1133">Transmembrane helix</keyword>
<dbReference type="EMBL" id="LT629742">
    <property type="protein sequence ID" value="SDS58903.1"/>
    <property type="molecule type" value="Genomic_DNA"/>
</dbReference>
<feature type="compositionally biased region" description="Low complexity" evidence="2">
    <location>
        <begin position="292"/>
        <end position="309"/>
    </location>
</feature>
<dbReference type="Proteomes" id="UP000181956">
    <property type="component" value="Chromosome I"/>
</dbReference>
<evidence type="ECO:0000259" key="4">
    <source>
        <dbReference type="Pfam" id="PF00892"/>
    </source>
</evidence>
<feature type="transmembrane region" description="Helical" evidence="3">
    <location>
        <begin position="100"/>
        <end position="119"/>
    </location>
</feature>
<feature type="transmembrane region" description="Helical" evidence="3">
    <location>
        <begin position="183"/>
        <end position="203"/>
    </location>
</feature>
<dbReference type="GO" id="GO:0016020">
    <property type="term" value="C:membrane"/>
    <property type="evidence" value="ECO:0007669"/>
    <property type="project" value="InterPro"/>
</dbReference>
<evidence type="ECO:0000313" key="6">
    <source>
        <dbReference type="Proteomes" id="UP000181956"/>
    </source>
</evidence>
<reference evidence="6" key="1">
    <citation type="submission" date="2016-10" db="EMBL/GenBank/DDBJ databases">
        <authorList>
            <person name="Varghese N."/>
            <person name="Submissions S."/>
        </authorList>
    </citation>
    <scope>NUCLEOTIDE SEQUENCE [LARGE SCALE GENOMIC DNA]</scope>
    <source>
        <strain evidence="6">DSM 21772</strain>
    </source>
</reference>
<gene>
    <name evidence="5" type="ORF">SAMN04489834_1754</name>
</gene>
<dbReference type="STRING" id="412690.SAMN04489834_1754"/>
<dbReference type="Pfam" id="PF00892">
    <property type="entry name" value="EamA"/>
    <property type="match status" value="2"/>
</dbReference>
<dbReference type="OrthoDB" id="3744378at2"/>
<evidence type="ECO:0000313" key="5">
    <source>
        <dbReference type="EMBL" id="SDS58903.1"/>
    </source>
</evidence>
<comment type="similarity">
    <text evidence="1">Belongs to the EamA transporter family.</text>
</comment>
<dbReference type="InterPro" id="IPR052756">
    <property type="entry name" value="Alkyne_AA_exporter"/>
</dbReference>
<feature type="transmembrane region" description="Helical" evidence="3">
    <location>
        <begin position="152"/>
        <end position="171"/>
    </location>
</feature>
<feature type="domain" description="EamA" evidence="4">
    <location>
        <begin position="154"/>
        <end position="286"/>
    </location>
</feature>
<feature type="region of interest" description="Disordered" evidence="2">
    <location>
        <begin position="292"/>
        <end position="315"/>
    </location>
</feature>
<feature type="transmembrane region" description="Helical" evidence="3">
    <location>
        <begin position="241"/>
        <end position="262"/>
    </location>
</feature>
<organism evidence="5 6">
    <name type="scientific">Microterricola viridarii</name>
    <dbReference type="NCBI Taxonomy" id="412690"/>
    <lineage>
        <taxon>Bacteria</taxon>
        <taxon>Bacillati</taxon>
        <taxon>Actinomycetota</taxon>
        <taxon>Actinomycetes</taxon>
        <taxon>Micrococcales</taxon>
        <taxon>Microbacteriaceae</taxon>
        <taxon>Microterricola</taxon>
    </lineage>
</organism>
<dbReference type="InterPro" id="IPR037185">
    <property type="entry name" value="EmrE-like"/>
</dbReference>
<keyword evidence="6" id="KW-1185">Reference proteome</keyword>